<name>A0ACB9SU66_HOLOL</name>
<accession>A0ACB9SU66</accession>
<proteinExistence type="predicted"/>
<evidence type="ECO:0000313" key="2">
    <source>
        <dbReference type="Proteomes" id="UP001056778"/>
    </source>
</evidence>
<dbReference type="Proteomes" id="UP001056778">
    <property type="component" value="Chromosome 7"/>
</dbReference>
<gene>
    <name evidence="1" type="ORF">MML48_7g00015563</name>
</gene>
<sequence length="142" mass="16438">MAQQQSRSILAMIFRNFINSLKPRRVSGDLKGTDYFGNKYFEIPADASAGKRKASRWFEPAEKDNFQQEMPAEWEAWLRHRRIEAPTQEEVENNYALMQMKKAKAIDIDKKGGVPMPVTKGMETFPKRPDMELTPGQETKQQ</sequence>
<comment type="caution">
    <text evidence="1">The sequence shown here is derived from an EMBL/GenBank/DDBJ whole genome shotgun (WGS) entry which is preliminary data.</text>
</comment>
<protein>
    <submittedName>
        <fullName evidence="1">Adh dehydrogenase [ubiquinone] 1 alpha subcomplex assembly factor 2</fullName>
    </submittedName>
</protein>
<dbReference type="EMBL" id="CM043021">
    <property type="protein sequence ID" value="KAI4458271.1"/>
    <property type="molecule type" value="Genomic_DNA"/>
</dbReference>
<evidence type="ECO:0000313" key="1">
    <source>
        <dbReference type="EMBL" id="KAI4458271.1"/>
    </source>
</evidence>
<reference evidence="1" key="1">
    <citation type="submission" date="2022-04" db="EMBL/GenBank/DDBJ databases">
        <title>Chromosome-scale genome assembly of Holotrichia oblita Faldermann.</title>
        <authorList>
            <person name="Rongchong L."/>
        </authorList>
    </citation>
    <scope>NUCLEOTIDE SEQUENCE</scope>
    <source>
        <strain evidence="1">81SQS9</strain>
    </source>
</reference>
<keyword evidence="2" id="KW-1185">Reference proteome</keyword>
<organism evidence="1 2">
    <name type="scientific">Holotrichia oblita</name>
    <name type="common">Chafer beetle</name>
    <dbReference type="NCBI Taxonomy" id="644536"/>
    <lineage>
        <taxon>Eukaryota</taxon>
        <taxon>Metazoa</taxon>
        <taxon>Ecdysozoa</taxon>
        <taxon>Arthropoda</taxon>
        <taxon>Hexapoda</taxon>
        <taxon>Insecta</taxon>
        <taxon>Pterygota</taxon>
        <taxon>Neoptera</taxon>
        <taxon>Endopterygota</taxon>
        <taxon>Coleoptera</taxon>
        <taxon>Polyphaga</taxon>
        <taxon>Scarabaeiformia</taxon>
        <taxon>Scarabaeidae</taxon>
        <taxon>Melolonthinae</taxon>
        <taxon>Holotrichia</taxon>
    </lineage>
</organism>